<dbReference type="AlphaFoldDB" id="A0A6G9AYL3"/>
<dbReference type="RefSeq" id="WP_167218195.1">
    <property type="nucleotide sequence ID" value="NZ_CP050063.1"/>
</dbReference>
<dbReference type="InterPro" id="IPR036591">
    <property type="entry name" value="YggU-like_sf"/>
</dbReference>
<dbReference type="Pfam" id="PF02594">
    <property type="entry name" value="DUF167"/>
    <property type="match status" value="1"/>
</dbReference>
<dbReference type="HAMAP" id="MF_00634">
    <property type="entry name" value="UPF0235"/>
    <property type="match status" value="1"/>
</dbReference>
<dbReference type="NCBIfam" id="TIGR00251">
    <property type="entry name" value="DUF167 family protein"/>
    <property type="match status" value="1"/>
</dbReference>
<dbReference type="InterPro" id="IPR003746">
    <property type="entry name" value="DUF167"/>
</dbReference>
<dbReference type="Proteomes" id="UP000501802">
    <property type="component" value="Chromosome"/>
</dbReference>
<dbReference type="PANTHER" id="PTHR13420:SF7">
    <property type="entry name" value="UPF0235 PROTEIN C15ORF40"/>
    <property type="match status" value="1"/>
</dbReference>
<name>A0A6G9AYL3_9BACT</name>
<evidence type="ECO:0000313" key="3">
    <source>
        <dbReference type="EMBL" id="QIP17385.1"/>
    </source>
</evidence>
<evidence type="ECO:0000256" key="2">
    <source>
        <dbReference type="HAMAP-Rule" id="MF_00634"/>
    </source>
</evidence>
<reference evidence="3 4" key="1">
    <citation type="submission" date="2020-03" db="EMBL/GenBank/DDBJ databases">
        <authorList>
            <person name="Kim M.K."/>
        </authorList>
    </citation>
    <scope>NUCLEOTIDE SEQUENCE [LARGE SCALE GENOMIC DNA]</scope>
    <source>
        <strain evidence="3 4">BT328</strain>
    </source>
</reference>
<sequence length="89" mass="9913">MILHLKVKPGSKVDQLFYDAAGLLMVKIKAPAQDGKANAYLIEFLAKQFGIAKSGITIVAGFSNPHKRIEVAINNEDYEQLREQILRKS</sequence>
<proteinExistence type="inferred from homology"/>
<dbReference type="SMART" id="SM01152">
    <property type="entry name" value="DUF167"/>
    <property type="match status" value="1"/>
</dbReference>
<dbReference type="GO" id="GO:0005737">
    <property type="term" value="C:cytoplasm"/>
    <property type="evidence" value="ECO:0007669"/>
    <property type="project" value="TreeGrafter"/>
</dbReference>
<evidence type="ECO:0000313" key="4">
    <source>
        <dbReference type="Proteomes" id="UP000501802"/>
    </source>
</evidence>
<dbReference type="Gene3D" id="3.30.1200.10">
    <property type="entry name" value="YggU-like"/>
    <property type="match status" value="1"/>
</dbReference>
<protein>
    <recommendedName>
        <fullName evidence="2">UPF0235 protein G8759_34475</fullName>
    </recommendedName>
</protein>
<dbReference type="EMBL" id="CP050063">
    <property type="protein sequence ID" value="QIP17385.1"/>
    <property type="molecule type" value="Genomic_DNA"/>
</dbReference>
<gene>
    <name evidence="3" type="ORF">G8759_34475</name>
</gene>
<accession>A0A6G9AYL3</accession>
<dbReference type="SUPFAM" id="SSF69786">
    <property type="entry name" value="YggU-like"/>
    <property type="match status" value="1"/>
</dbReference>
<comment type="similarity">
    <text evidence="1 2">Belongs to the UPF0235 family.</text>
</comment>
<organism evidence="3 4">
    <name type="scientific">Spirosoma aureum</name>
    <dbReference type="NCBI Taxonomy" id="2692134"/>
    <lineage>
        <taxon>Bacteria</taxon>
        <taxon>Pseudomonadati</taxon>
        <taxon>Bacteroidota</taxon>
        <taxon>Cytophagia</taxon>
        <taxon>Cytophagales</taxon>
        <taxon>Cytophagaceae</taxon>
        <taxon>Spirosoma</taxon>
    </lineage>
</organism>
<dbReference type="PANTHER" id="PTHR13420">
    <property type="entry name" value="UPF0235 PROTEIN C15ORF40"/>
    <property type="match status" value="1"/>
</dbReference>
<evidence type="ECO:0000256" key="1">
    <source>
        <dbReference type="ARBA" id="ARBA00010364"/>
    </source>
</evidence>
<dbReference type="KEGG" id="spib:G8759_34475"/>
<keyword evidence="4" id="KW-1185">Reference proteome</keyword>